<keyword evidence="4" id="KW-1185">Reference proteome</keyword>
<organism evidence="3 4">
    <name type="scientific">Gossypium stocksii</name>
    <dbReference type="NCBI Taxonomy" id="47602"/>
    <lineage>
        <taxon>Eukaryota</taxon>
        <taxon>Viridiplantae</taxon>
        <taxon>Streptophyta</taxon>
        <taxon>Embryophyta</taxon>
        <taxon>Tracheophyta</taxon>
        <taxon>Spermatophyta</taxon>
        <taxon>Magnoliopsida</taxon>
        <taxon>eudicotyledons</taxon>
        <taxon>Gunneridae</taxon>
        <taxon>Pentapetalae</taxon>
        <taxon>rosids</taxon>
        <taxon>malvids</taxon>
        <taxon>Malvales</taxon>
        <taxon>Malvaceae</taxon>
        <taxon>Malvoideae</taxon>
        <taxon>Gossypium</taxon>
    </lineage>
</organism>
<evidence type="ECO:0000313" key="3">
    <source>
        <dbReference type="EMBL" id="KAH1091282.1"/>
    </source>
</evidence>
<dbReference type="FunFam" id="1.25.40.10:FF:001093">
    <property type="entry name" value="Pentatricopeptide repeat-containing protein At2g34400"/>
    <property type="match status" value="1"/>
</dbReference>
<dbReference type="InterPro" id="IPR002885">
    <property type="entry name" value="PPR_rpt"/>
</dbReference>
<reference evidence="3 4" key="1">
    <citation type="journal article" date="2021" name="Plant Biotechnol. J.">
        <title>Multi-omics assisted identification of the key and species-specific regulatory components of drought-tolerant mechanisms in Gossypium stocksii.</title>
        <authorList>
            <person name="Yu D."/>
            <person name="Ke L."/>
            <person name="Zhang D."/>
            <person name="Wu Y."/>
            <person name="Sun Y."/>
            <person name="Mei J."/>
            <person name="Sun J."/>
            <person name="Sun Y."/>
        </authorList>
    </citation>
    <scope>NUCLEOTIDE SEQUENCE [LARGE SCALE GENOMIC DNA]</scope>
    <source>
        <strain evidence="4">cv. E1</strain>
        <tissue evidence="3">Leaf</tissue>
    </source>
</reference>
<evidence type="ECO:0000256" key="2">
    <source>
        <dbReference type="PROSITE-ProRule" id="PRU00708"/>
    </source>
</evidence>
<sequence length="824" mass="92751">MPSNLHQLTTKIVSLSKSGFITTARKLFDEMPHKDSITWNAMLSSYSQLGLHKDALSLFHLMRYTNTKPDHFTFTSTLNACSGLGSFRNGIKVHALIIAFGYQCYLPVNNSVIDMYGKCLDPCSARKAFEEVGESIRNEVTWCSLLFAYANSGQFNIAFETFYEMPKRVLVAWNILITGFARYGEVEMCIQLLKEMRESLCCFPDEWTFSSLMNACTESSDYTYGCTVHGFIIKIGWSSAMEVKNSILSFYAKLGCMDVAIKEFESVGLLSQVSWNAMIDGYIKMGNTIDAFHVFQRAPMKNVISWTSLIAGYARNGEGEQALNLFVQMVRSCICPDEFTFGAILHACSSLAVLGFGKMVHGCVIRYGFQAYVYVGNGLVNMYAKCGDIKGSSYAFNEILEKDLVSWNAMLFGFGMHGLSTQALQIYDEMVAHGMKPDKVSFIGLLMTCSHAGLINKGSLFFDMMSSLYGLTYEIDHVACMMDMLGRGGYLVEAKELSSKYSKKDTVEAKSSSCEALLGACSIHGDVRMGVSVRDDLQHSVDSKKDMGYVLLSNLYCASGQWKEAEIVRKAMVDQGVKKMPGYSWIEVKNKVTVFVAASLPEEIVVSKDLKSDVDSRHLNGSCLSASIIVKPVMGFDSNSWSTSTSKSFEIPESVLKDEYAILTRKGERLLGTGRLKLYVLENWECNMEQVTDKTYCCREAVVLEHMVGFHSVTVEIHWTDQIRFLSSDKWQPKPKRLLGTLTLQHWRYITYLLGSDTWDRSKIHFPGARKTPIYRVWDRFQLGSCLVFLAFLYYAFHRELLNRLLLLAKRNLEGELPALELIE</sequence>
<comment type="caution">
    <text evidence="3">The sequence shown here is derived from an EMBL/GenBank/DDBJ whole genome shotgun (WGS) entry which is preliminary data.</text>
</comment>
<accession>A0A9D4A538</accession>
<dbReference type="Pfam" id="PF01535">
    <property type="entry name" value="PPR"/>
    <property type="match status" value="2"/>
</dbReference>
<name>A0A9D4A538_9ROSI</name>
<dbReference type="PROSITE" id="PS51375">
    <property type="entry name" value="PPR"/>
    <property type="match status" value="4"/>
</dbReference>
<dbReference type="PANTHER" id="PTHR47926">
    <property type="entry name" value="PENTATRICOPEPTIDE REPEAT-CONTAINING PROTEIN"/>
    <property type="match status" value="1"/>
</dbReference>
<dbReference type="GO" id="GO:0003723">
    <property type="term" value="F:RNA binding"/>
    <property type="evidence" value="ECO:0007669"/>
    <property type="project" value="InterPro"/>
</dbReference>
<dbReference type="GO" id="GO:0009451">
    <property type="term" value="P:RNA modification"/>
    <property type="evidence" value="ECO:0007669"/>
    <property type="project" value="InterPro"/>
</dbReference>
<dbReference type="FunFam" id="1.25.40.10:FF:000441">
    <property type="entry name" value="Pentatricopeptide repeat-containing protein mitochondrial"/>
    <property type="match status" value="1"/>
</dbReference>
<dbReference type="PANTHER" id="PTHR47926:SF465">
    <property type="entry name" value="PENTATRICOPEPTIDE REPEAT (PPR-LIKE) SUPERFAMILY PROTEIN"/>
    <property type="match status" value="1"/>
</dbReference>
<dbReference type="InterPro" id="IPR046848">
    <property type="entry name" value="E_motif"/>
</dbReference>
<dbReference type="InterPro" id="IPR046960">
    <property type="entry name" value="PPR_At4g14850-like_plant"/>
</dbReference>
<dbReference type="NCBIfam" id="TIGR00756">
    <property type="entry name" value="PPR"/>
    <property type="match status" value="5"/>
</dbReference>
<gene>
    <name evidence="3" type="ORF">J1N35_018539</name>
</gene>
<evidence type="ECO:0000313" key="4">
    <source>
        <dbReference type="Proteomes" id="UP000828251"/>
    </source>
</evidence>
<protein>
    <recommendedName>
        <fullName evidence="5">Pentatricopeptide repeat-containing protein</fullName>
    </recommendedName>
</protein>
<dbReference type="Proteomes" id="UP000828251">
    <property type="component" value="Unassembled WGS sequence"/>
</dbReference>
<feature type="repeat" description="PPR" evidence="2">
    <location>
        <begin position="403"/>
        <end position="437"/>
    </location>
</feature>
<feature type="repeat" description="PPR" evidence="2">
    <location>
        <begin position="138"/>
        <end position="172"/>
    </location>
</feature>
<dbReference type="OrthoDB" id="7457040at2759"/>
<feature type="repeat" description="PPR" evidence="2">
    <location>
        <begin position="302"/>
        <end position="336"/>
    </location>
</feature>
<dbReference type="AlphaFoldDB" id="A0A9D4A538"/>
<dbReference type="Gene3D" id="1.25.40.10">
    <property type="entry name" value="Tetratricopeptide repeat domain"/>
    <property type="match status" value="4"/>
</dbReference>
<feature type="repeat" description="PPR" evidence="2">
    <location>
        <begin position="35"/>
        <end position="69"/>
    </location>
</feature>
<dbReference type="InterPro" id="IPR011990">
    <property type="entry name" value="TPR-like_helical_dom_sf"/>
</dbReference>
<dbReference type="Pfam" id="PF20431">
    <property type="entry name" value="E_motif"/>
    <property type="match status" value="1"/>
</dbReference>
<dbReference type="EMBL" id="JAIQCV010000006">
    <property type="protein sequence ID" value="KAH1091282.1"/>
    <property type="molecule type" value="Genomic_DNA"/>
</dbReference>
<proteinExistence type="predicted"/>
<evidence type="ECO:0008006" key="5">
    <source>
        <dbReference type="Google" id="ProtNLM"/>
    </source>
</evidence>
<evidence type="ECO:0000256" key="1">
    <source>
        <dbReference type="ARBA" id="ARBA00022737"/>
    </source>
</evidence>
<dbReference type="Pfam" id="PF13041">
    <property type="entry name" value="PPR_2"/>
    <property type="match status" value="4"/>
</dbReference>
<keyword evidence="1" id="KW-0677">Repeat</keyword>